<keyword evidence="2" id="KW-0699">rRNA-binding</keyword>
<evidence type="ECO:0000256" key="2">
    <source>
        <dbReference type="ARBA" id="ARBA00022730"/>
    </source>
</evidence>
<dbReference type="CDD" id="cd00165">
    <property type="entry name" value="S4"/>
    <property type="match status" value="1"/>
</dbReference>
<evidence type="ECO:0000313" key="9">
    <source>
        <dbReference type="EMBL" id="HHK67773.1"/>
    </source>
</evidence>
<dbReference type="InterPro" id="IPR038237">
    <property type="entry name" value="Ribosomal_eS4_central_sf"/>
</dbReference>
<dbReference type="PANTHER" id="PTHR11581">
    <property type="entry name" value="30S/40S RIBOSOMAL PROTEIN S4"/>
    <property type="match status" value="1"/>
</dbReference>
<dbReference type="Gene3D" id="2.30.30.30">
    <property type="match status" value="1"/>
</dbReference>
<dbReference type="Pfam" id="PF08071">
    <property type="entry name" value="RS4NT"/>
    <property type="match status" value="1"/>
</dbReference>
<dbReference type="PANTHER" id="PTHR11581:SF0">
    <property type="entry name" value="SMALL RIBOSOMAL SUBUNIT PROTEIN ES4"/>
    <property type="match status" value="1"/>
</dbReference>
<sequence>MTHLKSLAAPKHFPKKPTVFAVSPRPGPHPKSKSLPLLIAVRDILGYAEDRTTASKLIKLGKFHVDGRPVKDLRYPLGLMDVLSIPDTSEHYRVLIKLGKGVSLFKIAGEESGFKVCQVLRKNHVKRGWLALGLHDGRTILFRGEEVDKGRAFKILDSVKISVPDQKIQETASAEPGVYAYIHSGSRAGLHGRVVKIRRDVTFPDKPTATLETSQGAVTTLLKNIMPIGVEKPWIALP</sequence>
<evidence type="ECO:0000256" key="4">
    <source>
        <dbReference type="ARBA" id="ARBA00022980"/>
    </source>
</evidence>
<evidence type="ECO:0000259" key="8">
    <source>
        <dbReference type="SMART" id="SM00363"/>
    </source>
</evidence>
<dbReference type="InterPro" id="IPR013843">
    <property type="entry name" value="Ribosomal_eS4_N"/>
</dbReference>
<evidence type="ECO:0000256" key="3">
    <source>
        <dbReference type="ARBA" id="ARBA00022884"/>
    </source>
</evidence>
<dbReference type="Gene3D" id="2.40.50.740">
    <property type="match status" value="1"/>
</dbReference>
<dbReference type="GO" id="GO:0022627">
    <property type="term" value="C:cytosolic small ribosomal subunit"/>
    <property type="evidence" value="ECO:0007669"/>
    <property type="project" value="TreeGrafter"/>
</dbReference>
<dbReference type="Pfam" id="PF01479">
    <property type="entry name" value="S4"/>
    <property type="match status" value="1"/>
</dbReference>
<dbReference type="HAMAP" id="MF_00485">
    <property type="entry name" value="Ribosomal_eS4"/>
    <property type="match status" value="1"/>
</dbReference>
<evidence type="ECO:0000256" key="5">
    <source>
        <dbReference type="ARBA" id="ARBA00023274"/>
    </source>
</evidence>
<dbReference type="GO" id="GO:0006412">
    <property type="term" value="P:translation"/>
    <property type="evidence" value="ECO:0007669"/>
    <property type="project" value="UniProtKB-UniRule"/>
</dbReference>
<dbReference type="AlphaFoldDB" id="A0A7C5QQB8"/>
<evidence type="ECO:0000256" key="1">
    <source>
        <dbReference type="ARBA" id="ARBA00007500"/>
    </source>
</evidence>
<dbReference type="Gene3D" id="3.10.290.10">
    <property type="entry name" value="RNA-binding S4 domain"/>
    <property type="match status" value="1"/>
</dbReference>
<dbReference type="GO" id="GO:0019843">
    <property type="term" value="F:rRNA binding"/>
    <property type="evidence" value="ECO:0007669"/>
    <property type="project" value="UniProtKB-KW"/>
</dbReference>
<gene>
    <name evidence="7" type="primary">rps4e</name>
    <name evidence="9" type="ORF">ENM11_01275</name>
</gene>
<feature type="domain" description="RNA-binding S4" evidence="8">
    <location>
        <begin position="36"/>
        <end position="100"/>
    </location>
</feature>
<reference evidence="9" key="1">
    <citation type="journal article" date="2020" name="mSystems">
        <title>Genome- and Community-Level Interaction Insights into Carbon Utilization and Element Cycling Functions of Hydrothermarchaeota in Hydrothermal Sediment.</title>
        <authorList>
            <person name="Zhou Z."/>
            <person name="Liu Y."/>
            <person name="Xu W."/>
            <person name="Pan J."/>
            <person name="Luo Z.H."/>
            <person name="Li M."/>
        </authorList>
    </citation>
    <scope>NUCLEOTIDE SEQUENCE [LARGE SCALE GENOMIC DNA]</scope>
    <source>
        <strain evidence="9">SpSt-1056</strain>
    </source>
</reference>
<dbReference type="InterPro" id="IPR013845">
    <property type="entry name" value="Ribosomal_eS4_central_region"/>
</dbReference>
<keyword evidence="4 7" id="KW-0689">Ribosomal protein</keyword>
<dbReference type="GO" id="GO:0003735">
    <property type="term" value="F:structural constituent of ribosome"/>
    <property type="evidence" value="ECO:0007669"/>
    <property type="project" value="InterPro"/>
</dbReference>
<organism evidence="9">
    <name type="scientific">Caldiarchaeum subterraneum</name>
    <dbReference type="NCBI Taxonomy" id="311458"/>
    <lineage>
        <taxon>Archaea</taxon>
        <taxon>Nitrososphaerota</taxon>
        <taxon>Candidatus Caldarchaeales</taxon>
        <taxon>Candidatus Caldarchaeaceae</taxon>
        <taxon>Candidatus Caldarchaeum</taxon>
    </lineage>
</organism>
<dbReference type="SMART" id="SM00363">
    <property type="entry name" value="S4"/>
    <property type="match status" value="1"/>
</dbReference>
<name>A0A7C5QQB8_CALS0</name>
<accession>A0A7C5QQB8</accession>
<dbReference type="PROSITE" id="PS50889">
    <property type="entry name" value="S4"/>
    <property type="match status" value="1"/>
</dbReference>
<comment type="similarity">
    <text evidence="1 7">Belongs to the eukaryotic ribosomal protein eS4 family.</text>
</comment>
<dbReference type="Pfam" id="PF00900">
    <property type="entry name" value="Ribosomal_S4e"/>
    <property type="match status" value="1"/>
</dbReference>
<evidence type="ECO:0000256" key="7">
    <source>
        <dbReference type="HAMAP-Rule" id="MF_00485"/>
    </source>
</evidence>
<comment type="caution">
    <text evidence="9">The sequence shown here is derived from an EMBL/GenBank/DDBJ whole genome shotgun (WGS) entry which is preliminary data.</text>
</comment>
<evidence type="ECO:0000256" key="6">
    <source>
        <dbReference type="ARBA" id="ARBA00035272"/>
    </source>
</evidence>
<dbReference type="InterPro" id="IPR000876">
    <property type="entry name" value="Ribosomal_eS4"/>
</dbReference>
<dbReference type="EMBL" id="DRWN01000013">
    <property type="protein sequence ID" value="HHK67773.1"/>
    <property type="molecule type" value="Genomic_DNA"/>
</dbReference>
<keyword evidence="3 7" id="KW-0694">RNA-binding</keyword>
<proteinExistence type="inferred from homology"/>
<keyword evidence="5 7" id="KW-0687">Ribonucleoprotein</keyword>
<protein>
    <recommendedName>
        <fullName evidence="6 7">Small ribosomal subunit protein eS4</fullName>
    </recommendedName>
</protein>
<dbReference type="InterPro" id="IPR036986">
    <property type="entry name" value="S4_RNA-bd_sf"/>
</dbReference>
<dbReference type="InterPro" id="IPR014722">
    <property type="entry name" value="Rib_uL2_dom2"/>
</dbReference>
<dbReference type="InterPro" id="IPR002942">
    <property type="entry name" value="S4_RNA-bd"/>
</dbReference>